<protein>
    <submittedName>
        <fullName evidence="2">MBL fold metallo-hydrolase</fullName>
    </submittedName>
</protein>
<comment type="caution">
    <text evidence="2">The sequence shown here is derived from an EMBL/GenBank/DDBJ whole genome shotgun (WGS) entry which is preliminary data.</text>
</comment>
<dbReference type="PANTHER" id="PTHR42951">
    <property type="entry name" value="METALLO-BETA-LACTAMASE DOMAIN-CONTAINING"/>
    <property type="match status" value="1"/>
</dbReference>
<dbReference type="SUPFAM" id="SSF56281">
    <property type="entry name" value="Metallo-hydrolase/oxidoreductase"/>
    <property type="match status" value="1"/>
</dbReference>
<dbReference type="Pfam" id="PF00753">
    <property type="entry name" value="Lactamase_B"/>
    <property type="match status" value="1"/>
</dbReference>
<dbReference type="EMBL" id="RHIB01000003">
    <property type="protein sequence ID" value="RNA66922.1"/>
    <property type="molecule type" value="Genomic_DNA"/>
</dbReference>
<dbReference type="SMART" id="SM00849">
    <property type="entry name" value="Lactamase_B"/>
    <property type="match status" value="1"/>
</dbReference>
<evidence type="ECO:0000313" key="3">
    <source>
        <dbReference type="Proteomes" id="UP000278746"/>
    </source>
</evidence>
<name>A0A3M7TN88_9BACI</name>
<evidence type="ECO:0000259" key="1">
    <source>
        <dbReference type="SMART" id="SM00849"/>
    </source>
</evidence>
<feature type="domain" description="Metallo-beta-lactamase" evidence="1">
    <location>
        <begin position="38"/>
        <end position="246"/>
    </location>
</feature>
<dbReference type="PANTHER" id="PTHR42951:SF17">
    <property type="entry name" value="METALLO-BETA-LACTAMASE DOMAIN-CONTAINING PROTEIN"/>
    <property type="match status" value="1"/>
</dbReference>
<accession>A0A3M7TN88</accession>
<keyword evidence="2" id="KW-0378">Hydrolase</keyword>
<dbReference type="GO" id="GO:0016787">
    <property type="term" value="F:hydrolase activity"/>
    <property type="evidence" value="ECO:0007669"/>
    <property type="project" value="UniProtKB-KW"/>
</dbReference>
<dbReference type="InterPro" id="IPR050855">
    <property type="entry name" value="NDM-1-like"/>
</dbReference>
<sequence>MKNEMTYGDDYKFIPAISVKNGDLLEVTNGVLCYVDQIVNVIIVEAGGGCVLVDTGMPKSAEKVISVIEKRYGTGSKPMAILLTHGHFDHVGTVVDLVRKWNIPVFAHELELPFLTGEKDYPEPDSSVEGGMVAKISRFFPNEAIQLGDHVKPLPENGEVPFLEGFSWIHTPGHTPGHVSFFRKEDGLLIAGDAFVTVRQDSLYQVMSQKGEVSGPPRYFTTDWDASYLSLKKLVDVNPNVAVTGHGPPLGGPTLKEELESLLAHFKDVAVPDYGRFTH</sequence>
<dbReference type="OrthoDB" id="9802248at2"/>
<gene>
    <name evidence="2" type="ORF">EBO34_17115</name>
</gene>
<dbReference type="Proteomes" id="UP000278746">
    <property type="component" value="Unassembled WGS sequence"/>
</dbReference>
<proteinExistence type="predicted"/>
<dbReference type="InterPro" id="IPR001279">
    <property type="entry name" value="Metallo-B-lactamas"/>
</dbReference>
<dbReference type="RefSeq" id="WP_122900846.1">
    <property type="nucleotide sequence ID" value="NZ_RHIB01000003.1"/>
</dbReference>
<organism evidence="2 3">
    <name type="scientific">Alteribacter keqinensis</name>
    <dbReference type="NCBI Taxonomy" id="2483800"/>
    <lineage>
        <taxon>Bacteria</taxon>
        <taxon>Bacillati</taxon>
        <taxon>Bacillota</taxon>
        <taxon>Bacilli</taxon>
        <taxon>Bacillales</taxon>
        <taxon>Bacillaceae</taxon>
        <taxon>Alteribacter</taxon>
    </lineage>
</organism>
<evidence type="ECO:0000313" key="2">
    <source>
        <dbReference type="EMBL" id="RNA66922.1"/>
    </source>
</evidence>
<dbReference type="CDD" id="cd07721">
    <property type="entry name" value="yflN-like_MBL-fold"/>
    <property type="match status" value="1"/>
</dbReference>
<dbReference type="Gene3D" id="3.60.15.10">
    <property type="entry name" value="Ribonuclease Z/Hydroxyacylglutathione hydrolase-like"/>
    <property type="match status" value="1"/>
</dbReference>
<dbReference type="InterPro" id="IPR036866">
    <property type="entry name" value="RibonucZ/Hydroxyglut_hydro"/>
</dbReference>
<reference evidence="2 3" key="1">
    <citation type="submission" date="2018-10" db="EMBL/GenBank/DDBJ databases">
        <title>Bacillus Keqinensis sp. nov., a moderately halophilic bacterium isolated from a saline-alkaline lake.</title>
        <authorList>
            <person name="Wang H."/>
        </authorList>
    </citation>
    <scope>NUCLEOTIDE SEQUENCE [LARGE SCALE GENOMIC DNA]</scope>
    <source>
        <strain evidence="2 3">KQ-3</strain>
    </source>
</reference>
<dbReference type="AlphaFoldDB" id="A0A3M7TN88"/>
<keyword evidence="3" id="KW-1185">Reference proteome</keyword>